<organism evidence="2 3">
    <name type="scientific">Coleophoma crateriformis</name>
    <dbReference type="NCBI Taxonomy" id="565419"/>
    <lineage>
        <taxon>Eukaryota</taxon>
        <taxon>Fungi</taxon>
        <taxon>Dikarya</taxon>
        <taxon>Ascomycota</taxon>
        <taxon>Pezizomycotina</taxon>
        <taxon>Leotiomycetes</taxon>
        <taxon>Helotiales</taxon>
        <taxon>Dermateaceae</taxon>
        <taxon>Coleophoma</taxon>
    </lineage>
</organism>
<comment type="caution">
    <text evidence="2">The sequence shown here is derived from an EMBL/GenBank/DDBJ whole genome shotgun (WGS) entry which is preliminary data.</text>
</comment>
<dbReference type="EMBL" id="PDLN01000007">
    <property type="protein sequence ID" value="RDW80547.1"/>
    <property type="molecule type" value="Genomic_DNA"/>
</dbReference>
<gene>
    <name evidence="2" type="ORF">BP5796_05245</name>
</gene>
<dbReference type="AlphaFoldDB" id="A0A3D8S2L5"/>
<feature type="region of interest" description="Disordered" evidence="1">
    <location>
        <begin position="77"/>
        <end position="122"/>
    </location>
</feature>
<accession>A0A3D8S2L5</accession>
<name>A0A3D8S2L5_9HELO</name>
<dbReference type="Proteomes" id="UP000256328">
    <property type="component" value="Unassembled WGS sequence"/>
</dbReference>
<feature type="compositionally biased region" description="Basic residues" evidence="1">
    <location>
        <begin position="112"/>
        <end position="122"/>
    </location>
</feature>
<protein>
    <submittedName>
        <fullName evidence="2">Uncharacterized protein</fullName>
    </submittedName>
</protein>
<keyword evidence="3" id="KW-1185">Reference proteome</keyword>
<evidence type="ECO:0000313" key="2">
    <source>
        <dbReference type="EMBL" id="RDW80547.1"/>
    </source>
</evidence>
<sequence length="150" mass="16705">MSVHDDDKRPQWSSSAPIREIHYDHQAMGLAHMGHYQMDLIKARPQLLCPMSAFSRPEANGSDKGKGILAAPGFNLPPAAVSSKPQSSVPHPALRPDDTIGVNETEQNIPNQRHRKLNERRQTRKGIPEIFLCLDHHINVLGHSPMQLSS</sequence>
<feature type="compositionally biased region" description="Polar residues" evidence="1">
    <location>
        <begin position="102"/>
        <end position="111"/>
    </location>
</feature>
<evidence type="ECO:0000313" key="3">
    <source>
        <dbReference type="Proteomes" id="UP000256328"/>
    </source>
</evidence>
<reference evidence="2 3" key="1">
    <citation type="journal article" date="2018" name="IMA Fungus">
        <title>IMA Genome-F 9: Draft genome sequence of Annulohypoxylon stygium, Aspergillus mulundensis, Berkeleyomyces basicola (syn. Thielaviopsis basicola), Ceratocystis smalleyi, two Cercospora beticola strains, Coleophoma cylindrospora, Fusarium fracticaudum, Phialophora cf. hyalina, and Morchella septimelata.</title>
        <authorList>
            <person name="Wingfield B.D."/>
            <person name="Bills G.F."/>
            <person name="Dong Y."/>
            <person name="Huang W."/>
            <person name="Nel W.J."/>
            <person name="Swalarsk-Parry B.S."/>
            <person name="Vaghefi N."/>
            <person name="Wilken P.M."/>
            <person name="An Z."/>
            <person name="de Beer Z.W."/>
            <person name="De Vos L."/>
            <person name="Chen L."/>
            <person name="Duong T.A."/>
            <person name="Gao Y."/>
            <person name="Hammerbacher A."/>
            <person name="Kikkert J.R."/>
            <person name="Li Y."/>
            <person name="Li H."/>
            <person name="Li K."/>
            <person name="Li Q."/>
            <person name="Liu X."/>
            <person name="Ma X."/>
            <person name="Naidoo K."/>
            <person name="Pethybridge S.J."/>
            <person name="Sun J."/>
            <person name="Steenkamp E.T."/>
            <person name="van der Nest M.A."/>
            <person name="van Wyk S."/>
            <person name="Wingfield M.J."/>
            <person name="Xiong C."/>
            <person name="Yue Q."/>
            <person name="Zhang X."/>
        </authorList>
    </citation>
    <scope>NUCLEOTIDE SEQUENCE [LARGE SCALE GENOMIC DNA]</scope>
    <source>
        <strain evidence="2 3">BP5796</strain>
    </source>
</reference>
<evidence type="ECO:0000256" key="1">
    <source>
        <dbReference type="SAM" id="MobiDB-lite"/>
    </source>
</evidence>
<proteinExistence type="predicted"/>